<keyword evidence="2" id="KW-0472">Membrane</keyword>
<feature type="transmembrane region" description="Helical" evidence="2">
    <location>
        <begin position="45"/>
        <end position="64"/>
    </location>
</feature>
<protein>
    <submittedName>
        <fullName evidence="3">Uncharacterized protein</fullName>
    </submittedName>
</protein>
<dbReference type="EMBL" id="MU859117">
    <property type="protein sequence ID" value="KAK3952765.1"/>
    <property type="molecule type" value="Genomic_DNA"/>
</dbReference>
<organism evidence="3 4">
    <name type="scientific">Pseudoneurospora amorphoporcata</name>
    <dbReference type="NCBI Taxonomy" id="241081"/>
    <lineage>
        <taxon>Eukaryota</taxon>
        <taxon>Fungi</taxon>
        <taxon>Dikarya</taxon>
        <taxon>Ascomycota</taxon>
        <taxon>Pezizomycotina</taxon>
        <taxon>Sordariomycetes</taxon>
        <taxon>Sordariomycetidae</taxon>
        <taxon>Sordariales</taxon>
        <taxon>Sordariaceae</taxon>
        <taxon>Pseudoneurospora</taxon>
    </lineage>
</organism>
<evidence type="ECO:0000256" key="1">
    <source>
        <dbReference type="SAM" id="MobiDB-lite"/>
    </source>
</evidence>
<comment type="caution">
    <text evidence="3">The sequence shown here is derived from an EMBL/GenBank/DDBJ whole genome shotgun (WGS) entry which is preliminary data.</text>
</comment>
<proteinExistence type="predicted"/>
<keyword evidence="2" id="KW-1133">Transmembrane helix</keyword>
<reference evidence="3" key="1">
    <citation type="journal article" date="2023" name="Mol. Phylogenet. Evol.">
        <title>Genome-scale phylogeny and comparative genomics of the fungal order Sordariales.</title>
        <authorList>
            <person name="Hensen N."/>
            <person name="Bonometti L."/>
            <person name="Westerberg I."/>
            <person name="Brannstrom I.O."/>
            <person name="Guillou S."/>
            <person name="Cros-Aarteil S."/>
            <person name="Calhoun S."/>
            <person name="Haridas S."/>
            <person name="Kuo A."/>
            <person name="Mondo S."/>
            <person name="Pangilinan J."/>
            <person name="Riley R."/>
            <person name="LaButti K."/>
            <person name="Andreopoulos B."/>
            <person name="Lipzen A."/>
            <person name="Chen C."/>
            <person name="Yan M."/>
            <person name="Daum C."/>
            <person name="Ng V."/>
            <person name="Clum A."/>
            <person name="Steindorff A."/>
            <person name="Ohm R.A."/>
            <person name="Martin F."/>
            <person name="Silar P."/>
            <person name="Natvig D.O."/>
            <person name="Lalanne C."/>
            <person name="Gautier V."/>
            <person name="Ament-Velasquez S.L."/>
            <person name="Kruys A."/>
            <person name="Hutchinson M.I."/>
            <person name="Powell A.J."/>
            <person name="Barry K."/>
            <person name="Miller A.N."/>
            <person name="Grigoriev I.V."/>
            <person name="Debuchy R."/>
            <person name="Gladieux P."/>
            <person name="Hiltunen Thoren M."/>
            <person name="Johannesson H."/>
        </authorList>
    </citation>
    <scope>NUCLEOTIDE SEQUENCE</scope>
    <source>
        <strain evidence="3">CBS 626.80</strain>
    </source>
</reference>
<gene>
    <name evidence="3" type="ORF">QBC32DRAFT_133378</name>
</gene>
<evidence type="ECO:0000313" key="4">
    <source>
        <dbReference type="Proteomes" id="UP001303222"/>
    </source>
</evidence>
<feature type="compositionally biased region" description="Basic and acidic residues" evidence="1">
    <location>
        <begin position="9"/>
        <end position="24"/>
    </location>
</feature>
<keyword evidence="4" id="KW-1185">Reference proteome</keyword>
<feature type="region of interest" description="Disordered" evidence="1">
    <location>
        <begin position="1"/>
        <end position="28"/>
    </location>
</feature>
<evidence type="ECO:0000256" key="2">
    <source>
        <dbReference type="SAM" id="Phobius"/>
    </source>
</evidence>
<sequence>MCVSVSASDEEKGNHRGEKNRRDGIGSVAEPGSISCAPWGDLCSALLPSNVFLLIFSSFPFLGHMQKTEIDQHVKKHRATKRKDFLVLCVVSFSYSLITTILLVLIILIVIHYMQ</sequence>
<accession>A0AAN6NVD1</accession>
<dbReference type="Proteomes" id="UP001303222">
    <property type="component" value="Unassembled WGS sequence"/>
</dbReference>
<keyword evidence="2" id="KW-0812">Transmembrane</keyword>
<feature type="transmembrane region" description="Helical" evidence="2">
    <location>
        <begin position="85"/>
        <end position="114"/>
    </location>
</feature>
<dbReference type="AlphaFoldDB" id="A0AAN6NVD1"/>
<evidence type="ECO:0000313" key="3">
    <source>
        <dbReference type="EMBL" id="KAK3952765.1"/>
    </source>
</evidence>
<reference evidence="3" key="2">
    <citation type="submission" date="2023-06" db="EMBL/GenBank/DDBJ databases">
        <authorList>
            <consortium name="Lawrence Berkeley National Laboratory"/>
            <person name="Mondo S.J."/>
            <person name="Hensen N."/>
            <person name="Bonometti L."/>
            <person name="Westerberg I."/>
            <person name="Brannstrom I.O."/>
            <person name="Guillou S."/>
            <person name="Cros-Aarteil S."/>
            <person name="Calhoun S."/>
            <person name="Haridas S."/>
            <person name="Kuo A."/>
            <person name="Pangilinan J."/>
            <person name="Riley R."/>
            <person name="Labutti K."/>
            <person name="Andreopoulos B."/>
            <person name="Lipzen A."/>
            <person name="Chen C."/>
            <person name="Yanf M."/>
            <person name="Daum C."/>
            <person name="Ng V."/>
            <person name="Clum A."/>
            <person name="Steindorff A."/>
            <person name="Ohm R."/>
            <person name="Martin F."/>
            <person name="Silar P."/>
            <person name="Natvig D."/>
            <person name="Lalanne C."/>
            <person name="Gautier V."/>
            <person name="Ament-Velasquez S.L."/>
            <person name="Kruys A."/>
            <person name="Hutchinson M.I."/>
            <person name="Powell A.J."/>
            <person name="Barry K."/>
            <person name="Miller A.N."/>
            <person name="Grigoriev I.V."/>
            <person name="Debuchy R."/>
            <person name="Gladieux P."/>
            <person name="Thoren M.H."/>
            <person name="Johannesson H."/>
        </authorList>
    </citation>
    <scope>NUCLEOTIDE SEQUENCE</scope>
    <source>
        <strain evidence="3">CBS 626.80</strain>
    </source>
</reference>
<name>A0AAN6NVD1_9PEZI</name>